<name>A0A061DYX5_THECC</name>
<dbReference type="HOGENOM" id="CLU_020336_7_2_1"/>
<accession>A0A061DYX5</accession>
<dbReference type="Proteomes" id="UP000026915">
    <property type="component" value="Chromosome 2"/>
</dbReference>
<dbReference type="Gramene" id="EOX97920">
    <property type="protein sequence ID" value="EOX97920"/>
    <property type="gene ID" value="TCM_006825"/>
</dbReference>
<dbReference type="eggNOG" id="KOG4178">
    <property type="taxonomic scope" value="Eukaryota"/>
</dbReference>
<dbReference type="InParanoid" id="A0A061DYX5"/>
<gene>
    <name evidence="1" type="ORF">TCM_006825</name>
</gene>
<evidence type="ECO:0000313" key="1">
    <source>
        <dbReference type="EMBL" id="EOX97920.1"/>
    </source>
</evidence>
<sequence>MIGVHKLHWQHLCLFRPDRVKALVNLSVPYWPRSPNIKPIKAITEIFGEGVFVCLYCWSQEEKKNHFSKYDSLTILKKFLFINAPDHLLADPPGVEIIDFLETPPSLPQNWELLGPWQGARITKTTKFITGGFHLSGTKDYYVEGEEFRSLVTYLEVVVIDGHHFIQQEKLNKLPLKSYPFSARKSRV</sequence>
<reference evidence="1 2" key="1">
    <citation type="journal article" date="2013" name="Genome Biol.">
        <title>The genome sequence of the most widely cultivated cacao type and its use to identify candidate genes regulating pod color.</title>
        <authorList>
            <person name="Motamayor J.C."/>
            <person name="Mockaitis K."/>
            <person name="Schmutz J."/>
            <person name="Haiminen N."/>
            <person name="Iii D.L."/>
            <person name="Cornejo O."/>
            <person name="Findley S.D."/>
            <person name="Zheng P."/>
            <person name="Utro F."/>
            <person name="Royaert S."/>
            <person name="Saski C."/>
            <person name="Jenkins J."/>
            <person name="Podicheti R."/>
            <person name="Zhao M."/>
            <person name="Scheffler B.E."/>
            <person name="Stack J.C."/>
            <person name="Feltus F.A."/>
            <person name="Mustiga G.M."/>
            <person name="Amores F."/>
            <person name="Phillips W."/>
            <person name="Marelli J.P."/>
            <person name="May G.D."/>
            <person name="Shapiro H."/>
            <person name="Ma J."/>
            <person name="Bustamante C.D."/>
            <person name="Schnell R.J."/>
            <person name="Main D."/>
            <person name="Gilbert D."/>
            <person name="Parida L."/>
            <person name="Kuhn D.N."/>
        </authorList>
    </citation>
    <scope>NUCLEOTIDE SEQUENCE [LARGE SCALE GENOMIC DNA]</scope>
    <source>
        <strain evidence="2">cv. Matina 1-6</strain>
    </source>
</reference>
<dbReference type="STRING" id="3641.A0A061DYX5"/>
<dbReference type="InterPro" id="IPR029058">
    <property type="entry name" value="AB_hydrolase_fold"/>
</dbReference>
<proteinExistence type="predicted"/>
<dbReference type="Gene3D" id="3.40.50.1820">
    <property type="entry name" value="alpha/beta hydrolase"/>
    <property type="match status" value="1"/>
</dbReference>
<organism evidence="1 2">
    <name type="scientific">Theobroma cacao</name>
    <name type="common">Cacao</name>
    <name type="synonym">Cocoa</name>
    <dbReference type="NCBI Taxonomy" id="3641"/>
    <lineage>
        <taxon>Eukaryota</taxon>
        <taxon>Viridiplantae</taxon>
        <taxon>Streptophyta</taxon>
        <taxon>Embryophyta</taxon>
        <taxon>Tracheophyta</taxon>
        <taxon>Spermatophyta</taxon>
        <taxon>Magnoliopsida</taxon>
        <taxon>eudicotyledons</taxon>
        <taxon>Gunneridae</taxon>
        <taxon>Pentapetalae</taxon>
        <taxon>rosids</taxon>
        <taxon>malvids</taxon>
        <taxon>Malvales</taxon>
        <taxon>Malvaceae</taxon>
        <taxon>Byttnerioideae</taxon>
        <taxon>Theobroma</taxon>
    </lineage>
</organism>
<dbReference type="EMBL" id="CM001880">
    <property type="protein sequence ID" value="EOX97920.1"/>
    <property type="molecule type" value="Genomic_DNA"/>
</dbReference>
<evidence type="ECO:0000313" key="2">
    <source>
        <dbReference type="Proteomes" id="UP000026915"/>
    </source>
</evidence>
<protein>
    <submittedName>
        <fullName evidence="1">Alpha/beta-Hydrolases superfamily protein</fullName>
    </submittedName>
</protein>
<keyword evidence="2" id="KW-1185">Reference proteome</keyword>
<dbReference type="AlphaFoldDB" id="A0A061DYX5"/>